<comment type="subcellular location">
    <subcellularLocation>
        <location evidence="1">Membrane</location>
        <topology evidence="1">Multi-pass membrane protein</topology>
    </subcellularLocation>
</comment>
<dbReference type="PANTHER" id="PTHR34975:SF2">
    <property type="entry name" value="SPORE GERMINATION PROTEIN A2"/>
    <property type="match status" value="1"/>
</dbReference>
<dbReference type="PANTHER" id="PTHR34975">
    <property type="entry name" value="SPORE GERMINATION PROTEIN A2"/>
    <property type="match status" value="1"/>
</dbReference>
<dbReference type="OrthoDB" id="2380240at2"/>
<feature type="transmembrane region" description="Helical" evidence="8">
    <location>
        <begin position="87"/>
        <end position="111"/>
    </location>
</feature>
<feature type="transmembrane region" description="Helical" evidence="8">
    <location>
        <begin position="273"/>
        <end position="292"/>
    </location>
</feature>
<evidence type="ECO:0000313" key="10">
    <source>
        <dbReference type="Proteomes" id="UP000279909"/>
    </source>
</evidence>
<evidence type="ECO:0000256" key="1">
    <source>
        <dbReference type="ARBA" id="ARBA00004141"/>
    </source>
</evidence>
<evidence type="ECO:0000256" key="6">
    <source>
        <dbReference type="ARBA" id="ARBA00022989"/>
    </source>
</evidence>
<keyword evidence="7 8" id="KW-0472">Membrane</keyword>
<protein>
    <submittedName>
        <fullName evidence="9">Spore gernimation protein</fullName>
    </submittedName>
</protein>
<dbReference type="NCBIfam" id="TIGR00912">
    <property type="entry name" value="2A0309"/>
    <property type="match status" value="1"/>
</dbReference>
<evidence type="ECO:0000256" key="7">
    <source>
        <dbReference type="ARBA" id="ARBA00023136"/>
    </source>
</evidence>
<organism evidence="9 10">
    <name type="scientific">Lysinibacillus halotolerans</name>
    <dbReference type="NCBI Taxonomy" id="1368476"/>
    <lineage>
        <taxon>Bacteria</taxon>
        <taxon>Bacillati</taxon>
        <taxon>Bacillota</taxon>
        <taxon>Bacilli</taxon>
        <taxon>Bacillales</taxon>
        <taxon>Bacillaceae</taxon>
        <taxon>Lysinibacillus</taxon>
    </lineage>
</organism>
<dbReference type="GO" id="GO:0009847">
    <property type="term" value="P:spore germination"/>
    <property type="evidence" value="ECO:0007669"/>
    <property type="project" value="InterPro"/>
</dbReference>
<dbReference type="RefSeq" id="WP_122971817.1">
    <property type="nucleotide sequence ID" value="NZ_RHLQ01000016.1"/>
</dbReference>
<gene>
    <name evidence="9" type="ORF">EC501_08295</name>
</gene>
<dbReference type="EMBL" id="RHLQ01000016">
    <property type="protein sequence ID" value="RNC99330.1"/>
    <property type="molecule type" value="Genomic_DNA"/>
</dbReference>
<feature type="transmembrane region" description="Helical" evidence="8">
    <location>
        <begin position="187"/>
        <end position="209"/>
    </location>
</feature>
<keyword evidence="3" id="KW-0813">Transport</keyword>
<dbReference type="Proteomes" id="UP000279909">
    <property type="component" value="Unassembled WGS sequence"/>
</dbReference>
<reference evidence="9 10" key="1">
    <citation type="journal article" date="2014" name="Int. J. Syst. Evol. Microbiol.">
        <title>Lysinibacillus halotolerans sp. nov., isolated from saline-alkaline soil.</title>
        <authorList>
            <person name="Kong D."/>
            <person name="Wang Y."/>
            <person name="Zhao B."/>
            <person name="Li Y."/>
            <person name="Song J."/>
            <person name="Zhai Y."/>
            <person name="Zhang C."/>
            <person name="Wang H."/>
            <person name="Chen X."/>
            <person name="Zhao B."/>
            <person name="Ruan Z."/>
        </authorList>
    </citation>
    <scope>NUCLEOTIDE SEQUENCE [LARGE SCALE GENOMIC DNA]</scope>
    <source>
        <strain evidence="9 10">MCCC 1A12703</strain>
    </source>
</reference>
<evidence type="ECO:0000256" key="4">
    <source>
        <dbReference type="ARBA" id="ARBA00022544"/>
    </source>
</evidence>
<accession>A0A3M8HB80</accession>
<feature type="transmembrane region" description="Helical" evidence="8">
    <location>
        <begin position="147"/>
        <end position="167"/>
    </location>
</feature>
<dbReference type="InterPro" id="IPR004761">
    <property type="entry name" value="Spore_GerAB"/>
</dbReference>
<name>A0A3M8HB80_9BACI</name>
<dbReference type="AlphaFoldDB" id="A0A3M8HB80"/>
<comment type="similarity">
    <text evidence="2">Belongs to the amino acid-polyamine-organocation (APC) superfamily. Spore germination protein (SGP) (TC 2.A.3.9) family.</text>
</comment>
<feature type="transmembrane region" description="Helical" evidence="8">
    <location>
        <begin position="12"/>
        <end position="34"/>
    </location>
</feature>
<feature type="transmembrane region" description="Helical" evidence="8">
    <location>
        <begin position="221"/>
        <end position="244"/>
    </location>
</feature>
<comment type="caution">
    <text evidence="9">The sequence shown here is derived from an EMBL/GenBank/DDBJ whole genome shotgun (WGS) entry which is preliminary data.</text>
</comment>
<keyword evidence="10" id="KW-1185">Reference proteome</keyword>
<evidence type="ECO:0000313" key="9">
    <source>
        <dbReference type="EMBL" id="RNC99330.1"/>
    </source>
</evidence>
<evidence type="ECO:0000256" key="5">
    <source>
        <dbReference type="ARBA" id="ARBA00022692"/>
    </source>
</evidence>
<feature type="transmembrane region" description="Helical" evidence="8">
    <location>
        <begin position="123"/>
        <end position="140"/>
    </location>
</feature>
<sequence>MKKHLQIDPSQKFNASLLLFTTTAVQIGVGIHGFQSVIYKEAKQDAWISIIISFIAAHLVVFVMFKTLEMYGSDDIFGIQINVFGKYLGNLMNLVLISYCLLAFFVVIRTYTEVINVWVFPDLSTSFITITVLLIVIYTFSGGLRVIIGICFFSYVLPLWILAILLFPLEYANYNHVLPVFGSDLISILKGAYSMSFTIVGFEVLNVLYPFVKEQNKAKKYVHLGLLSTLAIYLFVMLISLSFFSGEQLEKYIWATLTMFSIIRLPFIERIELFTICFWLIIILPNLCLYAWSAHRGFIRMIKVSEKKFIYIFSIIIFIGTLFVESRSQIKTINDFFGRLSFVLVFIYPFILNAIANIKRLFSKLKKKKVENREVESENAE</sequence>
<feature type="transmembrane region" description="Helical" evidence="8">
    <location>
        <begin position="308"/>
        <end position="324"/>
    </location>
</feature>
<feature type="transmembrane region" description="Helical" evidence="8">
    <location>
        <begin position="336"/>
        <end position="358"/>
    </location>
</feature>
<keyword evidence="4" id="KW-0309">Germination</keyword>
<keyword evidence="5 8" id="KW-0812">Transmembrane</keyword>
<feature type="transmembrane region" description="Helical" evidence="8">
    <location>
        <begin position="46"/>
        <end position="66"/>
    </location>
</feature>
<evidence type="ECO:0000256" key="8">
    <source>
        <dbReference type="SAM" id="Phobius"/>
    </source>
</evidence>
<dbReference type="Pfam" id="PF03845">
    <property type="entry name" value="Spore_permease"/>
    <property type="match status" value="1"/>
</dbReference>
<dbReference type="GO" id="GO:0016020">
    <property type="term" value="C:membrane"/>
    <property type="evidence" value="ECO:0007669"/>
    <property type="project" value="UniProtKB-SubCell"/>
</dbReference>
<evidence type="ECO:0000256" key="2">
    <source>
        <dbReference type="ARBA" id="ARBA00007998"/>
    </source>
</evidence>
<proteinExistence type="inferred from homology"/>
<evidence type="ECO:0000256" key="3">
    <source>
        <dbReference type="ARBA" id="ARBA00022448"/>
    </source>
</evidence>
<keyword evidence="6 8" id="KW-1133">Transmembrane helix</keyword>